<feature type="region of interest" description="Disordered" evidence="1">
    <location>
        <begin position="97"/>
        <end position="128"/>
    </location>
</feature>
<proteinExistence type="predicted"/>
<sequence length="128" mass="14578">MGIVLRLAVLRAVLVEKRWAPKWYNVLLHPTCVSTVQNGPSIVRLTAVDDTESYGSRLSPSTHPPRPHVPERFCALFGQVFLQNCLPEMRYPKKDVKFARRGMSSPSPPAYDRETHAKDKIKRERSGH</sequence>
<dbReference type="AlphaFoldDB" id="A0A426XLS0"/>
<feature type="compositionally biased region" description="Basic and acidic residues" evidence="1">
    <location>
        <begin position="111"/>
        <end position="128"/>
    </location>
</feature>
<dbReference type="Proteomes" id="UP000287651">
    <property type="component" value="Unassembled WGS sequence"/>
</dbReference>
<evidence type="ECO:0000313" key="2">
    <source>
        <dbReference type="EMBL" id="RRT40392.1"/>
    </source>
</evidence>
<evidence type="ECO:0000313" key="3">
    <source>
        <dbReference type="Proteomes" id="UP000287651"/>
    </source>
</evidence>
<protein>
    <submittedName>
        <fullName evidence="2">Uncharacterized protein</fullName>
    </submittedName>
</protein>
<comment type="caution">
    <text evidence="2">The sequence shown here is derived from an EMBL/GenBank/DDBJ whole genome shotgun (WGS) entry which is preliminary data.</text>
</comment>
<gene>
    <name evidence="2" type="ORF">B296_00022679</name>
</gene>
<reference evidence="2 3" key="1">
    <citation type="journal article" date="2014" name="Agronomy (Basel)">
        <title>A Draft Genome Sequence for Ensete ventricosum, the Drought-Tolerant Tree Against Hunger.</title>
        <authorList>
            <person name="Harrison J."/>
            <person name="Moore K.A."/>
            <person name="Paszkiewicz K."/>
            <person name="Jones T."/>
            <person name="Grant M."/>
            <person name="Ambacheew D."/>
            <person name="Muzemil S."/>
            <person name="Studholme D.J."/>
        </authorList>
    </citation>
    <scope>NUCLEOTIDE SEQUENCE [LARGE SCALE GENOMIC DNA]</scope>
</reference>
<accession>A0A426XLS0</accession>
<dbReference type="EMBL" id="AMZH03019414">
    <property type="protein sequence ID" value="RRT40392.1"/>
    <property type="molecule type" value="Genomic_DNA"/>
</dbReference>
<organism evidence="2 3">
    <name type="scientific">Ensete ventricosum</name>
    <name type="common">Abyssinian banana</name>
    <name type="synonym">Musa ensete</name>
    <dbReference type="NCBI Taxonomy" id="4639"/>
    <lineage>
        <taxon>Eukaryota</taxon>
        <taxon>Viridiplantae</taxon>
        <taxon>Streptophyta</taxon>
        <taxon>Embryophyta</taxon>
        <taxon>Tracheophyta</taxon>
        <taxon>Spermatophyta</taxon>
        <taxon>Magnoliopsida</taxon>
        <taxon>Liliopsida</taxon>
        <taxon>Zingiberales</taxon>
        <taxon>Musaceae</taxon>
        <taxon>Ensete</taxon>
    </lineage>
</organism>
<name>A0A426XLS0_ENSVE</name>
<evidence type="ECO:0000256" key="1">
    <source>
        <dbReference type="SAM" id="MobiDB-lite"/>
    </source>
</evidence>